<evidence type="ECO:0000313" key="1">
    <source>
        <dbReference type="EMBL" id="KAF4717039.1"/>
    </source>
</evidence>
<dbReference type="EMBL" id="JABANO010027320">
    <property type="protein sequence ID" value="KAF4717039.1"/>
    <property type="molecule type" value="Genomic_DNA"/>
</dbReference>
<gene>
    <name evidence="1" type="ORF">FOZ63_019007</name>
</gene>
<name>A0A7J6R853_PEROL</name>
<protein>
    <submittedName>
        <fullName evidence="1">Uncharacterized protein</fullName>
    </submittedName>
</protein>
<reference evidence="1 2" key="1">
    <citation type="submission" date="2020-04" db="EMBL/GenBank/DDBJ databases">
        <title>Perkinsus olseni comparative genomics.</title>
        <authorList>
            <person name="Bogema D.R."/>
        </authorList>
    </citation>
    <scope>NUCLEOTIDE SEQUENCE [LARGE SCALE GENOMIC DNA]</scope>
    <source>
        <strain evidence="1 2">ATCC PRA-207</strain>
    </source>
</reference>
<organism evidence="1 2">
    <name type="scientific">Perkinsus olseni</name>
    <name type="common">Perkinsus atlanticus</name>
    <dbReference type="NCBI Taxonomy" id="32597"/>
    <lineage>
        <taxon>Eukaryota</taxon>
        <taxon>Sar</taxon>
        <taxon>Alveolata</taxon>
        <taxon>Perkinsozoa</taxon>
        <taxon>Perkinsea</taxon>
        <taxon>Perkinsida</taxon>
        <taxon>Perkinsidae</taxon>
        <taxon>Perkinsus</taxon>
    </lineage>
</organism>
<feature type="non-terminal residue" evidence="1">
    <location>
        <position position="197"/>
    </location>
</feature>
<evidence type="ECO:0000313" key="2">
    <source>
        <dbReference type="Proteomes" id="UP000553632"/>
    </source>
</evidence>
<dbReference type="Proteomes" id="UP000553632">
    <property type="component" value="Unassembled WGS sequence"/>
</dbReference>
<feature type="non-terminal residue" evidence="1">
    <location>
        <position position="1"/>
    </location>
</feature>
<keyword evidence="2" id="KW-1185">Reference proteome</keyword>
<sequence length="197" mass="21268">TEREIFAAKRFLFTLTGLIGSTLIQATAAELKEISKAVSVAVLQLLLRVEDGRRASGCQYESDVELLLLGLDSERRKKVSSVAEEDVFFRLVRVRTSSGAVTTRKLLAAQEAIGRAHTSAIVAYEGLRACGTCMSGFAASVLLLPVRARLSEFAESCEASGERLSEALVHASTLDRARDSCRETLDATLALIAAFED</sequence>
<dbReference type="AlphaFoldDB" id="A0A7J6R853"/>
<proteinExistence type="predicted"/>
<accession>A0A7J6R853</accession>
<comment type="caution">
    <text evidence="1">The sequence shown here is derived from an EMBL/GenBank/DDBJ whole genome shotgun (WGS) entry which is preliminary data.</text>
</comment>